<evidence type="ECO:0000259" key="1">
    <source>
        <dbReference type="PROSITE" id="PS51186"/>
    </source>
</evidence>
<evidence type="ECO:0000313" key="2">
    <source>
        <dbReference type="EMBL" id="APD50598.1"/>
    </source>
</evidence>
<protein>
    <recommendedName>
        <fullName evidence="1">N-acetyltransferase domain-containing protein</fullName>
    </recommendedName>
</protein>
<reference evidence="2 3" key="1">
    <citation type="submission" date="2016-11" db="EMBL/GenBank/DDBJ databases">
        <authorList>
            <person name="Hagglund E."/>
            <person name="Bystrom M."/>
            <person name="Naslund J."/>
            <person name="Stenberg P."/>
            <person name="Sjodin A."/>
        </authorList>
    </citation>
    <scope>NUCLEOTIDE SEQUENCE [LARGE SCALE GENOMIC DNA]</scope>
    <source>
        <strain evidence="2 3">CCUG 58020</strain>
    </source>
</reference>
<dbReference type="GO" id="GO:0008080">
    <property type="term" value="F:N-acetyltransferase activity"/>
    <property type="evidence" value="ECO:0007669"/>
    <property type="project" value="TreeGrafter"/>
</dbReference>
<dbReference type="InterPro" id="IPR000182">
    <property type="entry name" value="GNAT_dom"/>
</dbReference>
<dbReference type="KEGG" id="fhi:FSC454_05400"/>
<evidence type="ECO:0000313" key="3">
    <source>
        <dbReference type="Proteomes" id="UP000182459"/>
    </source>
</evidence>
<name>A0AAC9J6G3_9GAMM</name>
<dbReference type="EMBL" id="CP018093">
    <property type="protein sequence ID" value="APD50598.1"/>
    <property type="molecule type" value="Genomic_DNA"/>
</dbReference>
<dbReference type="RefSeq" id="WP_066044786.1">
    <property type="nucleotide sequence ID" value="NZ_CP018093.1"/>
</dbReference>
<proteinExistence type="predicted"/>
<dbReference type="AlphaFoldDB" id="A0AAC9J6G3"/>
<dbReference type="CDD" id="cd04301">
    <property type="entry name" value="NAT_SF"/>
    <property type="match status" value="1"/>
</dbReference>
<dbReference type="InterPro" id="IPR039143">
    <property type="entry name" value="GNPNAT1-like"/>
</dbReference>
<dbReference type="Pfam" id="PF00583">
    <property type="entry name" value="Acetyltransf_1"/>
    <property type="match status" value="1"/>
</dbReference>
<sequence length="148" mass="16836">MDIKFCSAEKKHLKAIIALLRDDFLGKDRQALDFDSYEKAFKDITNDENNQIIVGLIGDLVISCAQITYIPGLTYSGQPRLQVEGVRVHKDYTGRGIGNQLFEYIEKIATNKKCVLIQLTTDKLRDKAINFYEKLGFVSSHVGMKKKF</sequence>
<dbReference type="PANTHER" id="PTHR13355">
    <property type="entry name" value="GLUCOSAMINE 6-PHOSPHATE N-ACETYLTRANSFERASE"/>
    <property type="match status" value="1"/>
</dbReference>
<gene>
    <name evidence="2" type="ORF">FSC454_05400</name>
</gene>
<dbReference type="SUPFAM" id="SSF55729">
    <property type="entry name" value="Acyl-CoA N-acyltransferases (Nat)"/>
    <property type="match status" value="1"/>
</dbReference>
<dbReference type="PROSITE" id="PS51186">
    <property type="entry name" value="GNAT"/>
    <property type="match status" value="1"/>
</dbReference>
<keyword evidence="3" id="KW-1185">Reference proteome</keyword>
<dbReference type="Gene3D" id="3.40.630.30">
    <property type="match status" value="1"/>
</dbReference>
<dbReference type="Proteomes" id="UP000182459">
    <property type="component" value="Chromosome"/>
</dbReference>
<feature type="domain" description="N-acetyltransferase" evidence="1">
    <location>
        <begin position="3"/>
        <end position="148"/>
    </location>
</feature>
<dbReference type="InterPro" id="IPR016181">
    <property type="entry name" value="Acyl_CoA_acyltransferase"/>
</dbReference>
<accession>A0AAC9J6G3</accession>
<organism evidence="2 3">
    <name type="scientific">Francisella hispaniensis FSC454</name>
    <dbReference type="NCBI Taxonomy" id="1088883"/>
    <lineage>
        <taxon>Bacteria</taxon>
        <taxon>Pseudomonadati</taxon>
        <taxon>Pseudomonadota</taxon>
        <taxon>Gammaproteobacteria</taxon>
        <taxon>Thiotrichales</taxon>
        <taxon>Francisellaceae</taxon>
        <taxon>Francisella</taxon>
    </lineage>
</organism>